<name>A0A090BVF2_9GAMM</name>
<gene>
    <name evidence="1" type="ORF">THII_2454</name>
</gene>
<organism evidence="1 2">
    <name type="scientific">Thioploca ingrica</name>
    <dbReference type="NCBI Taxonomy" id="40754"/>
    <lineage>
        <taxon>Bacteria</taxon>
        <taxon>Pseudomonadati</taxon>
        <taxon>Pseudomonadota</taxon>
        <taxon>Gammaproteobacteria</taxon>
        <taxon>Thiotrichales</taxon>
        <taxon>Thiotrichaceae</taxon>
        <taxon>Thioploca</taxon>
    </lineage>
</organism>
<reference evidence="1 2" key="1">
    <citation type="journal article" date="2014" name="ISME J.">
        <title>Ecophysiology of Thioploca ingrica as revealed by the complete genome sequence supplemented with proteomic evidence.</title>
        <authorList>
            <person name="Kojima H."/>
            <person name="Ogura Y."/>
            <person name="Yamamoto N."/>
            <person name="Togashi T."/>
            <person name="Mori H."/>
            <person name="Watanabe T."/>
            <person name="Nemoto F."/>
            <person name="Kurokawa K."/>
            <person name="Hayashi T."/>
            <person name="Fukui M."/>
        </authorList>
    </citation>
    <scope>NUCLEOTIDE SEQUENCE [LARGE SCALE GENOMIC DNA]</scope>
</reference>
<dbReference type="AlphaFoldDB" id="A0A090BVF2"/>
<dbReference type="HOGENOM" id="CLU_084165_0_0_6"/>
<sequence length="200" mass="23562">MAFSHFKSIEQVIQQYPLKIRQEKFLPNQPRELPDWFIENLNFSLGQQPIQQSEAFLCESFIFPFLQQAWKYHPKLILWSHRSLTYDNNLFGEPDYLVSAWRDEVIDKLINLPLLAITEAKKQDFESGWGQCLAEMIACQNINQNENITIYGIVSTGILWEFSKLERNIFTKHSISYSVAEPQRIFGLLEHIFTECEQQI</sequence>
<dbReference type="Proteomes" id="UP000031623">
    <property type="component" value="Chromosome"/>
</dbReference>
<dbReference type="EMBL" id="AP014633">
    <property type="protein sequence ID" value="BAP56751.1"/>
    <property type="molecule type" value="Genomic_DNA"/>
</dbReference>
<evidence type="ECO:0000313" key="2">
    <source>
        <dbReference type="Proteomes" id="UP000031623"/>
    </source>
</evidence>
<accession>A0A090BVF2</accession>
<protein>
    <submittedName>
        <fullName evidence="1">Uncharacterized protein</fullName>
    </submittedName>
</protein>
<keyword evidence="2" id="KW-1185">Reference proteome</keyword>
<evidence type="ECO:0000313" key="1">
    <source>
        <dbReference type="EMBL" id="BAP56751.1"/>
    </source>
</evidence>
<dbReference type="KEGG" id="tig:THII_2454"/>
<proteinExistence type="predicted"/>
<dbReference type="OrthoDB" id="518124at2"/>
<dbReference type="STRING" id="40754.THII_2454"/>